<keyword evidence="11 14" id="KW-0407">Ion channel</keyword>
<proteinExistence type="predicted"/>
<dbReference type="GO" id="GO:0005249">
    <property type="term" value="F:voltage-gated potassium channel activity"/>
    <property type="evidence" value="ECO:0007669"/>
    <property type="project" value="InterPro"/>
</dbReference>
<evidence type="ECO:0000256" key="11">
    <source>
        <dbReference type="ARBA" id="ARBA00023303"/>
    </source>
</evidence>
<keyword evidence="6" id="KW-0851">Voltage-gated channel</keyword>
<keyword evidence="15" id="KW-1185">Reference proteome</keyword>
<evidence type="ECO:0000256" key="10">
    <source>
        <dbReference type="ARBA" id="ARBA00023136"/>
    </source>
</evidence>
<keyword evidence="7" id="KW-0630">Potassium</keyword>
<evidence type="ECO:0000256" key="9">
    <source>
        <dbReference type="ARBA" id="ARBA00023065"/>
    </source>
</evidence>
<sequence>MEHNISFKKRLYEIIEVSNPEDKASKAYDFMMYVAIAAGLLPLTVKTSNTYTHLIDIITVLLFLVDYIARIATADYKMGYKHYRAYFAYALTPLAIVDLLSVLPILNLFFPSTAVFGAFRVFRVLRALKLARYSKTMVAIVNVLKYVRHQLVAVLVLTVLYIVISAMAIFQVEPDQFGNFFDAIYWSTISITTIGYGDIVPETVIGKLITIVSSLVGVAIIALPSGIITAAYIREMKRKKSEHEVKHL</sequence>
<dbReference type="STRING" id="1732.SAMN02910417_00560"/>
<dbReference type="Proteomes" id="UP000199228">
    <property type="component" value="Unassembled WGS sequence"/>
</dbReference>
<dbReference type="GO" id="GO:0001508">
    <property type="term" value="P:action potential"/>
    <property type="evidence" value="ECO:0007669"/>
    <property type="project" value="TreeGrafter"/>
</dbReference>
<dbReference type="InterPro" id="IPR027359">
    <property type="entry name" value="Volt_channel_dom_sf"/>
</dbReference>
<dbReference type="SUPFAM" id="SSF81324">
    <property type="entry name" value="Voltage-gated potassium channels"/>
    <property type="match status" value="1"/>
</dbReference>
<evidence type="ECO:0000259" key="13">
    <source>
        <dbReference type="Pfam" id="PF00520"/>
    </source>
</evidence>
<evidence type="ECO:0000256" key="8">
    <source>
        <dbReference type="ARBA" id="ARBA00022989"/>
    </source>
</evidence>
<dbReference type="Gene3D" id="1.20.120.350">
    <property type="entry name" value="Voltage-gated potassium channels. Chain C"/>
    <property type="match status" value="1"/>
</dbReference>
<feature type="transmembrane region" description="Helical" evidence="12">
    <location>
        <begin position="85"/>
        <end position="103"/>
    </location>
</feature>
<keyword evidence="9" id="KW-0406">Ion transport</keyword>
<keyword evidence="5" id="KW-0631">Potassium channel</keyword>
<keyword evidence="4 12" id="KW-0812">Transmembrane</keyword>
<keyword evidence="10 12" id="KW-0472">Membrane</keyword>
<protein>
    <submittedName>
        <fullName evidence="14">Voltage-gated potassium channel</fullName>
    </submittedName>
</protein>
<feature type="domain" description="Ion transport" evidence="13">
    <location>
        <begin position="26"/>
        <end position="237"/>
    </location>
</feature>
<evidence type="ECO:0000256" key="4">
    <source>
        <dbReference type="ARBA" id="ARBA00022692"/>
    </source>
</evidence>
<feature type="transmembrane region" description="Helical" evidence="12">
    <location>
        <begin position="51"/>
        <end position="73"/>
    </location>
</feature>
<keyword evidence="8 12" id="KW-1133">Transmembrane helix</keyword>
<evidence type="ECO:0000256" key="12">
    <source>
        <dbReference type="SAM" id="Phobius"/>
    </source>
</evidence>
<dbReference type="OrthoDB" id="9810759at2"/>
<dbReference type="InterPro" id="IPR005821">
    <property type="entry name" value="Ion_trans_dom"/>
</dbReference>
<evidence type="ECO:0000256" key="3">
    <source>
        <dbReference type="ARBA" id="ARBA00022538"/>
    </source>
</evidence>
<dbReference type="AlphaFoldDB" id="A0A1G6AGQ4"/>
<dbReference type="PRINTS" id="PR00169">
    <property type="entry name" value="KCHANNEL"/>
</dbReference>
<gene>
    <name evidence="14" type="ORF">SAMN02910417_00560</name>
</gene>
<dbReference type="EMBL" id="FMXR01000005">
    <property type="protein sequence ID" value="SDB07510.1"/>
    <property type="molecule type" value="Genomic_DNA"/>
</dbReference>
<evidence type="ECO:0000256" key="7">
    <source>
        <dbReference type="ARBA" id="ARBA00022958"/>
    </source>
</evidence>
<evidence type="ECO:0000313" key="14">
    <source>
        <dbReference type="EMBL" id="SDB07510.1"/>
    </source>
</evidence>
<organism evidence="14 15">
    <name type="scientific">Eubacterium oxidoreducens</name>
    <dbReference type="NCBI Taxonomy" id="1732"/>
    <lineage>
        <taxon>Bacteria</taxon>
        <taxon>Bacillati</taxon>
        <taxon>Bacillota</taxon>
        <taxon>Clostridia</taxon>
        <taxon>Eubacteriales</taxon>
        <taxon>Eubacteriaceae</taxon>
        <taxon>Eubacterium</taxon>
    </lineage>
</organism>
<feature type="transmembrane region" description="Helical" evidence="12">
    <location>
        <begin position="208"/>
        <end position="233"/>
    </location>
</feature>
<evidence type="ECO:0000256" key="5">
    <source>
        <dbReference type="ARBA" id="ARBA00022826"/>
    </source>
</evidence>
<dbReference type="PANTHER" id="PTHR11537">
    <property type="entry name" value="VOLTAGE-GATED POTASSIUM CHANNEL"/>
    <property type="match status" value="1"/>
</dbReference>
<reference evidence="14 15" key="1">
    <citation type="submission" date="2016-10" db="EMBL/GenBank/DDBJ databases">
        <authorList>
            <person name="de Groot N.N."/>
        </authorList>
    </citation>
    <scope>NUCLEOTIDE SEQUENCE [LARGE SCALE GENOMIC DNA]</scope>
    <source>
        <strain evidence="14 15">DSM 3217</strain>
    </source>
</reference>
<evidence type="ECO:0000256" key="2">
    <source>
        <dbReference type="ARBA" id="ARBA00022448"/>
    </source>
</evidence>
<dbReference type="PANTHER" id="PTHR11537:SF254">
    <property type="entry name" value="POTASSIUM VOLTAGE-GATED CHANNEL PROTEIN SHAB"/>
    <property type="match status" value="1"/>
</dbReference>
<evidence type="ECO:0000256" key="1">
    <source>
        <dbReference type="ARBA" id="ARBA00004141"/>
    </source>
</evidence>
<dbReference type="Gene3D" id="1.10.287.70">
    <property type="match status" value="1"/>
</dbReference>
<accession>A0A1G6AGQ4</accession>
<feature type="transmembrane region" description="Helical" evidence="12">
    <location>
        <begin position="149"/>
        <end position="170"/>
    </location>
</feature>
<evidence type="ECO:0000256" key="6">
    <source>
        <dbReference type="ARBA" id="ARBA00022882"/>
    </source>
</evidence>
<name>A0A1G6AGQ4_EUBOX</name>
<evidence type="ECO:0000313" key="15">
    <source>
        <dbReference type="Proteomes" id="UP000199228"/>
    </source>
</evidence>
<dbReference type="Pfam" id="PF00520">
    <property type="entry name" value="Ion_trans"/>
    <property type="match status" value="1"/>
</dbReference>
<dbReference type="RefSeq" id="WP_090171963.1">
    <property type="nucleotide sequence ID" value="NZ_FMXR01000005.1"/>
</dbReference>
<keyword evidence="2" id="KW-0813">Transport</keyword>
<keyword evidence="3" id="KW-0633">Potassium transport</keyword>
<comment type="subcellular location">
    <subcellularLocation>
        <location evidence="1">Membrane</location>
        <topology evidence="1">Multi-pass membrane protein</topology>
    </subcellularLocation>
</comment>
<dbReference type="InterPro" id="IPR028325">
    <property type="entry name" value="VG_K_chnl"/>
</dbReference>
<dbReference type="GO" id="GO:0008076">
    <property type="term" value="C:voltage-gated potassium channel complex"/>
    <property type="evidence" value="ECO:0007669"/>
    <property type="project" value="InterPro"/>
</dbReference>